<feature type="domain" description="Mur ligase central" evidence="11">
    <location>
        <begin position="112"/>
        <end position="240"/>
    </location>
</feature>
<dbReference type="InterPro" id="IPR013221">
    <property type="entry name" value="Mur_ligase_cen"/>
</dbReference>
<evidence type="ECO:0000259" key="10">
    <source>
        <dbReference type="Pfam" id="PF02875"/>
    </source>
</evidence>
<dbReference type="Pfam" id="PF08245">
    <property type="entry name" value="Mur_ligase_M"/>
    <property type="match status" value="1"/>
</dbReference>
<dbReference type="GO" id="GO:0016881">
    <property type="term" value="F:acid-amino acid ligase activity"/>
    <property type="evidence" value="ECO:0007669"/>
    <property type="project" value="InterPro"/>
</dbReference>
<evidence type="ECO:0000256" key="8">
    <source>
        <dbReference type="ARBA" id="ARBA00023316"/>
    </source>
</evidence>
<dbReference type="InterPro" id="IPR050061">
    <property type="entry name" value="MurCDEF_pg_biosynth"/>
</dbReference>
<feature type="domain" description="Mur ligase C-terminal" evidence="10">
    <location>
        <begin position="285"/>
        <end position="421"/>
    </location>
</feature>
<evidence type="ECO:0000259" key="11">
    <source>
        <dbReference type="Pfam" id="PF08245"/>
    </source>
</evidence>
<dbReference type="GO" id="GO:0005524">
    <property type="term" value="F:ATP binding"/>
    <property type="evidence" value="ECO:0007669"/>
    <property type="project" value="UniProtKB-KW"/>
</dbReference>
<evidence type="ECO:0000256" key="7">
    <source>
        <dbReference type="ARBA" id="ARBA00023306"/>
    </source>
</evidence>
<dbReference type="InterPro" id="IPR036565">
    <property type="entry name" value="Mur-like_cat_sf"/>
</dbReference>
<sequence>MNIPHRVHMVGIGGIGMSALAQLLQSEGHAVTGSDSGLSEPVHQMLTQRGIAVETQHTPKNVPKDKSALVIYSDAVHTGNPERNEALKQGIPQMSYFEALGEVTKDKKTIAVSGTHGKTTTTAMLTKILKDTGADPTAIIGSIVSEFAGNYIEGQGAFVVEACEYKDHLLKLSPEILVITNIEWDHSDHFPSLQAVQSMFKKAVENVPLHGVIVTDVQSPTITPILTSARAKIIDYTKEDVPELLLLGDFNSMNARAAKAAAKASEILEDSEVDNSLASFKGVWRRFELKGKTAEGFAVYDDYAHHPTAVQKTLTAVREKFQGARILVAFHPHLYSRTRDFMDAFAEALALADEVVLAPIYPAREEPIDGVTSEVLAKKIVALGTSATAVSSLNDVTASLEAFSKDYKLTSNNCIFITMGAGDIYRVADALTTS</sequence>
<comment type="caution">
    <text evidence="12">The sequence shown here is derived from an EMBL/GenBank/DDBJ whole genome shotgun (WGS) entry which is preliminary data.</text>
</comment>
<keyword evidence="7" id="KW-0131">Cell cycle</keyword>
<dbReference type="InterPro" id="IPR004101">
    <property type="entry name" value="Mur_ligase_C"/>
</dbReference>
<keyword evidence="6" id="KW-0573">Peptidoglycan synthesis</keyword>
<dbReference type="Gene3D" id="3.40.50.720">
    <property type="entry name" value="NAD(P)-binding Rossmann-like Domain"/>
    <property type="match status" value="1"/>
</dbReference>
<dbReference type="Proteomes" id="UP000229315">
    <property type="component" value="Unassembled WGS sequence"/>
</dbReference>
<dbReference type="EMBL" id="PFBH01000008">
    <property type="protein sequence ID" value="PIR85289.1"/>
    <property type="molecule type" value="Genomic_DNA"/>
</dbReference>
<evidence type="ECO:0000259" key="9">
    <source>
        <dbReference type="Pfam" id="PF01225"/>
    </source>
</evidence>
<evidence type="ECO:0000256" key="3">
    <source>
        <dbReference type="ARBA" id="ARBA00022741"/>
    </source>
</evidence>
<name>A0A2H0UFW2_9BACT</name>
<keyword evidence="5" id="KW-0133">Cell shape</keyword>
<gene>
    <name evidence="12" type="ORF">COU15_01355</name>
</gene>
<dbReference type="GO" id="GO:0009252">
    <property type="term" value="P:peptidoglycan biosynthetic process"/>
    <property type="evidence" value="ECO:0007669"/>
    <property type="project" value="UniProtKB-KW"/>
</dbReference>
<dbReference type="Gene3D" id="3.40.1190.10">
    <property type="entry name" value="Mur-like, catalytic domain"/>
    <property type="match status" value="1"/>
</dbReference>
<organism evidence="12 13">
    <name type="scientific">Candidatus Kaiserbacteria bacterium CG10_big_fil_rev_8_21_14_0_10_45_20</name>
    <dbReference type="NCBI Taxonomy" id="1974607"/>
    <lineage>
        <taxon>Bacteria</taxon>
        <taxon>Candidatus Kaiseribacteriota</taxon>
    </lineage>
</organism>
<evidence type="ECO:0000256" key="1">
    <source>
        <dbReference type="ARBA" id="ARBA00022598"/>
    </source>
</evidence>
<dbReference type="GO" id="GO:0008360">
    <property type="term" value="P:regulation of cell shape"/>
    <property type="evidence" value="ECO:0007669"/>
    <property type="project" value="UniProtKB-KW"/>
</dbReference>
<evidence type="ECO:0000256" key="4">
    <source>
        <dbReference type="ARBA" id="ARBA00022840"/>
    </source>
</evidence>
<dbReference type="Pfam" id="PF02875">
    <property type="entry name" value="Mur_ligase_C"/>
    <property type="match status" value="1"/>
</dbReference>
<dbReference type="Gene3D" id="3.90.190.20">
    <property type="entry name" value="Mur ligase, C-terminal domain"/>
    <property type="match status" value="1"/>
</dbReference>
<reference evidence="13" key="1">
    <citation type="submission" date="2017-09" db="EMBL/GenBank/DDBJ databases">
        <title>Depth-based differentiation of microbial function through sediment-hosted aquifers and enrichment of novel symbionts in the deep terrestrial subsurface.</title>
        <authorList>
            <person name="Probst A.J."/>
            <person name="Ladd B."/>
            <person name="Jarett J.K."/>
            <person name="Geller-Mcgrath D.E."/>
            <person name="Sieber C.M.K."/>
            <person name="Emerson J.B."/>
            <person name="Anantharaman K."/>
            <person name="Thomas B.C."/>
            <person name="Malmstrom R."/>
            <person name="Stieglmeier M."/>
            <person name="Klingl A."/>
            <person name="Woyke T."/>
            <person name="Ryan C.M."/>
            <person name="Banfield J.F."/>
        </authorList>
    </citation>
    <scope>NUCLEOTIDE SEQUENCE [LARGE SCALE GENOMIC DNA]</scope>
</reference>
<evidence type="ECO:0000256" key="6">
    <source>
        <dbReference type="ARBA" id="ARBA00022984"/>
    </source>
</evidence>
<keyword evidence="2" id="KW-0132">Cell division</keyword>
<dbReference type="PANTHER" id="PTHR43445:SF3">
    <property type="entry name" value="UDP-N-ACETYLMURAMATE--L-ALANINE LIGASE"/>
    <property type="match status" value="1"/>
</dbReference>
<keyword evidence="3" id="KW-0547">Nucleotide-binding</keyword>
<evidence type="ECO:0008006" key="14">
    <source>
        <dbReference type="Google" id="ProtNLM"/>
    </source>
</evidence>
<evidence type="ECO:0000256" key="5">
    <source>
        <dbReference type="ARBA" id="ARBA00022960"/>
    </source>
</evidence>
<dbReference type="PANTHER" id="PTHR43445">
    <property type="entry name" value="UDP-N-ACETYLMURAMATE--L-ALANINE LIGASE-RELATED"/>
    <property type="match status" value="1"/>
</dbReference>
<dbReference type="SUPFAM" id="SSF53623">
    <property type="entry name" value="MurD-like peptide ligases, catalytic domain"/>
    <property type="match status" value="1"/>
</dbReference>
<evidence type="ECO:0000256" key="2">
    <source>
        <dbReference type="ARBA" id="ARBA00022618"/>
    </source>
</evidence>
<dbReference type="Pfam" id="PF01225">
    <property type="entry name" value="Mur_ligase"/>
    <property type="match status" value="1"/>
</dbReference>
<accession>A0A2H0UFW2</accession>
<dbReference type="GO" id="GO:0071555">
    <property type="term" value="P:cell wall organization"/>
    <property type="evidence" value="ECO:0007669"/>
    <property type="project" value="UniProtKB-KW"/>
</dbReference>
<keyword evidence="8" id="KW-0961">Cell wall biogenesis/degradation</keyword>
<dbReference type="AlphaFoldDB" id="A0A2H0UFW2"/>
<evidence type="ECO:0000313" key="13">
    <source>
        <dbReference type="Proteomes" id="UP000229315"/>
    </source>
</evidence>
<dbReference type="InterPro" id="IPR000713">
    <property type="entry name" value="Mur_ligase_N"/>
</dbReference>
<feature type="domain" description="Mur ligase N-terminal catalytic" evidence="9">
    <location>
        <begin position="7"/>
        <end position="107"/>
    </location>
</feature>
<dbReference type="SUPFAM" id="SSF53244">
    <property type="entry name" value="MurD-like peptide ligases, peptide-binding domain"/>
    <property type="match status" value="1"/>
</dbReference>
<protein>
    <recommendedName>
        <fullName evidence="14">UDP-N-acetylmuramate--L-alanine ligase</fullName>
    </recommendedName>
</protein>
<keyword evidence="4" id="KW-0067">ATP-binding</keyword>
<evidence type="ECO:0000313" key="12">
    <source>
        <dbReference type="EMBL" id="PIR85289.1"/>
    </source>
</evidence>
<dbReference type="SUPFAM" id="SSF51984">
    <property type="entry name" value="MurCD N-terminal domain"/>
    <property type="match status" value="1"/>
</dbReference>
<dbReference type="GO" id="GO:0051301">
    <property type="term" value="P:cell division"/>
    <property type="evidence" value="ECO:0007669"/>
    <property type="project" value="UniProtKB-KW"/>
</dbReference>
<proteinExistence type="predicted"/>
<dbReference type="InterPro" id="IPR036615">
    <property type="entry name" value="Mur_ligase_C_dom_sf"/>
</dbReference>
<keyword evidence="1" id="KW-0436">Ligase</keyword>